<organism evidence="4 5">
    <name type="scientific">Nocardioides marmorisolisilvae</name>
    <dbReference type="NCBI Taxonomy" id="1542737"/>
    <lineage>
        <taxon>Bacteria</taxon>
        <taxon>Bacillati</taxon>
        <taxon>Actinomycetota</taxon>
        <taxon>Actinomycetes</taxon>
        <taxon>Propionibacteriales</taxon>
        <taxon>Nocardioidaceae</taxon>
        <taxon>Nocardioides</taxon>
    </lineage>
</organism>
<dbReference type="Pfam" id="PF13602">
    <property type="entry name" value="ADH_zinc_N_2"/>
    <property type="match status" value="1"/>
</dbReference>
<dbReference type="InterPro" id="IPR020843">
    <property type="entry name" value="ER"/>
</dbReference>
<dbReference type="SUPFAM" id="SSF50129">
    <property type="entry name" value="GroES-like"/>
    <property type="match status" value="1"/>
</dbReference>
<dbReference type="Pfam" id="PF08240">
    <property type="entry name" value="ADH_N"/>
    <property type="match status" value="1"/>
</dbReference>
<keyword evidence="1" id="KW-0521">NADP</keyword>
<name>A0A3N0DW81_9ACTN</name>
<accession>A0A3N0DW81</accession>
<gene>
    <name evidence="4" type="ORF">EFL95_12445</name>
</gene>
<feature type="domain" description="Enoyl reductase (ER)" evidence="3">
    <location>
        <begin position="11"/>
        <end position="307"/>
    </location>
</feature>
<dbReference type="GO" id="GO:0035925">
    <property type="term" value="F:mRNA 3'-UTR AU-rich region binding"/>
    <property type="evidence" value="ECO:0007669"/>
    <property type="project" value="TreeGrafter"/>
</dbReference>
<proteinExistence type="predicted"/>
<evidence type="ECO:0000313" key="4">
    <source>
        <dbReference type="EMBL" id="RNL79756.1"/>
    </source>
</evidence>
<dbReference type="InterPro" id="IPR013154">
    <property type="entry name" value="ADH-like_N"/>
</dbReference>
<dbReference type="PANTHER" id="PTHR48106">
    <property type="entry name" value="QUINONE OXIDOREDUCTASE PIG3-RELATED"/>
    <property type="match status" value="1"/>
</dbReference>
<dbReference type="RefSeq" id="WP_123234260.1">
    <property type="nucleotide sequence ID" value="NZ_RJSG01000002.1"/>
</dbReference>
<dbReference type="GO" id="GO:0005829">
    <property type="term" value="C:cytosol"/>
    <property type="evidence" value="ECO:0007669"/>
    <property type="project" value="TreeGrafter"/>
</dbReference>
<evidence type="ECO:0000256" key="2">
    <source>
        <dbReference type="ARBA" id="ARBA00023002"/>
    </source>
</evidence>
<dbReference type="InterPro" id="IPR036291">
    <property type="entry name" value="NAD(P)-bd_dom_sf"/>
</dbReference>
<reference evidence="4 5" key="1">
    <citation type="submission" date="2018-11" db="EMBL/GenBank/DDBJ databases">
        <authorList>
            <person name="Li F."/>
        </authorList>
    </citation>
    <scope>NUCLEOTIDE SEQUENCE [LARGE SCALE GENOMIC DNA]</scope>
    <source>
        <strain evidence="4 5">KIS18-7</strain>
    </source>
</reference>
<dbReference type="Gene3D" id="3.40.50.720">
    <property type="entry name" value="NAD(P)-binding Rossmann-like Domain"/>
    <property type="match status" value="1"/>
</dbReference>
<evidence type="ECO:0000259" key="3">
    <source>
        <dbReference type="SMART" id="SM00829"/>
    </source>
</evidence>
<dbReference type="SUPFAM" id="SSF51735">
    <property type="entry name" value="NAD(P)-binding Rossmann-fold domains"/>
    <property type="match status" value="1"/>
</dbReference>
<dbReference type="AlphaFoldDB" id="A0A3N0DW81"/>
<dbReference type="GO" id="GO:0070402">
    <property type="term" value="F:NADPH binding"/>
    <property type="evidence" value="ECO:0007669"/>
    <property type="project" value="TreeGrafter"/>
</dbReference>
<sequence length="309" mass="31015">MTTSVQAQAYGGTEVLAIVESPTPEPGPHEVLITVRAAGVNVADVKVYGGVWGTDPAKLPIPLGFEVAGVVAAVGDGVEHLAVGDAVIAHPVRGGYATEVLAPADTVIAKPEGLGWAEASGLQLTGTAAAHAVHAAGVSAGDTVLVHGAAGGVGLVAVQLAVLRDATVIGTAAPGQHDLLRELGVVPTTYGDGLLERVRELAPDGVDAALDLAGTDEALDVSLALVADRQRIATIANFDRGPKEGIRVLGAGGEEGKDVRAAAAVEIAELAADGRLKVFVEATFPLTAVVAAHELLSSRKATGKIVLLP</sequence>
<dbReference type="EMBL" id="RJSG01000002">
    <property type="protein sequence ID" value="RNL79756.1"/>
    <property type="molecule type" value="Genomic_DNA"/>
</dbReference>
<evidence type="ECO:0000313" key="5">
    <source>
        <dbReference type="Proteomes" id="UP000277094"/>
    </source>
</evidence>
<dbReference type="PANTHER" id="PTHR48106:SF13">
    <property type="entry name" value="QUINONE OXIDOREDUCTASE-RELATED"/>
    <property type="match status" value="1"/>
</dbReference>
<dbReference type="Proteomes" id="UP000277094">
    <property type="component" value="Unassembled WGS sequence"/>
</dbReference>
<dbReference type="InterPro" id="IPR011032">
    <property type="entry name" value="GroES-like_sf"/>
</dbReference>
<protein>
    <submittedName>
        <fullName evidence="4">NADP-dependent oxidoreductase</fullName>
    </submittedName>
</protein>
<dbReference type="OrthoDB" id="9801186at2"/>
<evidence type="ECO:0000256" key="1">
    <source>
        <dbReference type="ARBA" id="ARBA00022857"/>
    </source>
</evidence>
<keyword evidence="5" id="KW-1185">Reference proteome</keyword>
<dbReference type="GO" id="GO:0003960">
    <property type="term" value="F:quinone reductase (NADPH) activity"/>
    <property type="evidence" value="ECO:0007669"/>
    <property type="project" value="TreeGrafter"/>
</dbReference>
<comment type="caution">
    <text evidence="4">The sequence shown here is derived from an EMBL/GenBank/DDBJ whole genome shotgun (WGS) entry which is preliminary data.</text>
</comment>
<dbReference type="CDD" id="cd05289">
    <property type="entry name" value="MDR_like_2"/>
    <property type="match status" value="1"/>
</dbReference>
<keyword evidence="2" id="KW-0560">Oxidoreductase</keyword>
<dbReference type="Gene3D" id="3.90.180.10">
    <property type="entry name" value="Medium-chain alcohol dehydrogenases, catalytic domain"/>
    <property type="match status" value="1"/>
</dbReference>
<dbReference type="SMART" id="SM00829">
    <property type="entry name" value="PKS_ER"/>
    <property type="match status" value="1"/>
</dbReference>